<dbReference type="PANTHER" id="PTHR11803:SF39">
    <property type="entry name" value="2-IMINOBUTANOATE_2-IMINOPROPANOATE DEAMINASE"/>
    <property type="match status" value="1"/>
</dbReference>
<dbReference type="Proteomes" id="UP000078287">
    <property type="component" value="Unassembled WGS sequence"/>
</dbReference>
<gene>
    <name evidence="2" type="ORF">A6A03_08020</name>
</gene>
<reference evidence="2 3" key="1">
    <citation type="submission" date="2016-04" db="EMBL/GenBank/DDBJ databases">
        <title>Chloroflexus islandicus sp. nov., a thermophilic filamentous anoxygenic phototrophic bacterium from geyser Strokkur (Iceland).</title>
        <authorList>
            <person name="Gaisin V.A."/>
            <person name="Kalashnikov A.M."/>
            <person name="Sukhacheva M.V."/>
            <person name="Grouzdev D.S."/>
            <person name="Ivanov T.M."/>
            <person name="Kuznetsov B."/>
            <person name="Gorlenko V.M."/>
        </authorList>
    </citation>
    <scope>NUCLEOTIDE SEQUENCE [LARGE SCALE GENOMIC DNA]</scope>
    <source>
        <strain evidence="3">isl-2</strain>
    </source>
</reference>
<comment type="similarity">
    <text evidence="1">Belongs to the RutC family.</text>
</comment>
<evidence type="ECO:0000256" key="1">
    <source>
        <dbReference type="ARBA" id="ARBA00010552"/>
    </source>
</evidence>
<dbReference type="SUPFAM" id="SSF55298">
    <property type="entry name" value="YjgF-like"/>
    <property type="match status" value="1"/>
</dbReference>
<dbReference type="EMBL" id="LWQS01000031">
    <property type="protein sequence ID" value="OAN48518.1"/>
    <property type="molecule type" value="Genomic_DNA"/>
</dbReference>
<evidence type="ECO:0000313" key="2">
    <source>
        <dbReference type="EMBL" id="OAN48518.1"/>
    </source>
</evidence>
<organism evidence="2 3">
    <name type="scientific">Chloroflexus islandicus</name>
    <dbReference type="NCBI Taxonomy" id="1707952"/>
    <lineage>
        <taxon>Bacteria</taxon>
        <taxon>Bacillati</taxon>
        <taxon>Chloroflexota</taxon>
        <taxon>Chloroflexia</taxon>
        <taxon>Chloroflexales</taxon>
        <taxon>Chloroflexineae</taxon>
        <taxon>Chloroflexaceae</taxon>
        <taxon>Chloroflexus</taxon>
    </lineage>
</organism>
<sequence>MDRIRIATEAAPAAIGPYSQAIRAGNLIFVSGQLPINPATNEMLTDDIGAMTRQIFANIAAILHEAGSSLDRIVKTTVFLADLNDFAAMNAAYAEHFSDAPPARSTVQVARLPRDARIEIEVIALA</sequence>
<accession>A0A178MK84</accession>
<proteinExistence type="inferred from homology"/>
<dbReference type="GO" id="GO:0019239">
    <property type="term" value="F:deaminase activity"/>
    <property type="evidence" value="ECO:0007669"/>
    <property type="project" value="TreeGrafter"/>
</dbReference>
<dbReference type="FunFam" id="3.30.1330.40:FF:000001">
    <property type="entry name" value="L-PSP family endoribonuclease"/>
    <property type="match status" value="1"/>
</dbReference>
<evidence type="ECO:0000313" key="3">
    <source>
        <dbReference type="Proteomes" id="UP000078287"/>
    </source>
</evidence>
<dbReference type="PANTHER" id="PTHR11803">
    <property type="entry name" value="2-IMINOBUTANOATE/2-IMINOPROPANOATE DEAMINASE RIDA"/>
    <property type="match status" value="1"/>
</dbReference>
<dbReference type="CDD" id="cd00448">
    <property type="entry name" value="YjgF_YER057c_UK114_family"/>
    <property type="match status" value="1"/>
</dbReference>
<dbReference type="InterPro" id="IPR035959">
    <property type="entry name" value="RutC-like_sf"/>
</dbReference>
<dbReference type="Gene3D" id="3.30.1330.40">
    <property type="entry name" value="RutC-like"/>
    <property type="match status" value="1"/>
</dbReference>
<dbReference type="Pfam" id="PF01042">
    <property type="entry name" value="Ribonuc_L-PSP"/>
    <property type="match status" value="1"/>
</dbReference>
<dbReference type="AlphaFoldDB" id="A0A178MK84"/>
<dbReference type="RefSeq" id="WP_066783000.1">
    <property type="nucleotide sequence ID" value="NZ_LWQS01000031.1"/>
</dbReference>
<name>A0A178MK84_9CHLR</name>
<dbReference type="GO" id="GO:0005829">
    <property type="term" value="C:cytosol"/>
    <property type="evidence" value="ECO:0007669"/>
    <property type="project" value="TreeGrafter"/>
</dbReference>
<dbReference type="OrthoDB" id="9803101at2"/>
<protein>
    <submittedName>
        <fullName evidence="2">Reactive intermediate/imine deaminase</fullName>
    </submittedName>
</protein>
<comment type="caution">
    <text evidence="2">The sequence shown here is derived from an EMBL/GenBank/DDBJ whole genome shotgun (WGS) entry which is preliminary data.</text>
</comment>
<dbReference type="NCBIfam" id="TIGR00004">
    <property type="entry name" value="Rid family detoxifying hydrolase"/>
    <property type="match status" value="1"/>
</dbReference>
<dbReference type="PROSITE" id="PS01094">
    <property type="entry name" value="UPF0076"/>
    <property type="match status" value="1"/>
</dbReference>
<dbReference type="InterPro" id="IPR006175">
    <property type="entry name" value="YjgF/YER057c/UK114"/>
</dbReference>
<dbReference type="InterPro" id="IPR006056">
    <property type="entry name" value="RidA"/>
</dbReference>
<dbReference type="InterPro" id="IPR019897">
    <property type="entry name" value="RidA_CS"/>
</dbReference>
<dbReference type="STRING" id="1707952.A6A03_08020"/>
<keyword evidence="3" id="KW-1185">Reference proteome</keyword>